<sequence length="95" mass="10580">MLALSLTAGAFAFAPAGMVVVRWRPKGRYHSRDRRHSECVTAEKTKGRMISLALKCRTATPVAHLHSPLPETNTSTQRTPWGRGTREHTWARAAD</sequence>
<feature type="compositionally biased region" description="Basic and acidic residues" evidence="1">
    <location>
        <begin position="84"/>
        <end position="95"/>
    </location>
</feature>
<dbReference type="AlphaFoldDB" id="A0AAV7TSB1"/>
<comment type="caution">
    <text evidence="2">The sequence shown here is derived from an EMBL/GenBank/DDBJ whole genome shotgun (WGS) entry which is preliminary data.</text>
</comment>
<accession>A0AAV7TSB1</accession>
<evidence type="ECO:0000313" key="3">
    <source>
        <dbReference type="Proteomes" id="UP001066276"/>
    </source>
</evidence>
<feature type="compositionally biased region" description="Polar residues" evidence="1">
    <location>
        <begin position="70"/>
        <end position="79"/>
    </location>
</feature>
<evidence type="ECO:0000313" key="2">
    <source>
        <dbReference type="EMBL" id="KAJ1179084.1"/>
    </source>
</evidence>
<dbReference type="EMBL" id="JANPWB010000006">
    <property type="protein sequence ID" value="KAJ1179084.1"/>
    <property type="molecule type" value="Genomic_DNA"/>
</dbReference>
<reference evidence="2" key="1">
    <citation type="journal article" date="2022" name="bioRxiv">
        <title>Sequencing and chromosome-scale assembly of the giantPleurodeles waltlgenome.</title>
        <authorList>
            <person name="Brown T."/>
            <person name="Elewa A."/>
            <person name="Iarovenko S."/>
            <person name="Subramanian E."/>
            <person name="Araus A.J."/>
            <person name="Petzold A."/>
            <person name="Susuki M."/>
            <person name="Suzuki K.-i.T."/>
            <person name="Hayashi T."/>
            <person name="Toyoda A."/>
            <person name="Oliveira C."/>
            <person name="Osipova E."/>
            <person name="Leigh N.D."/>
            <person name="Simon A."/>
            <person name="Yun M.H."/>
        </authorList>
    </citation>
    <scope>NUCLEOTIDE SEQUENCE</scope>
    <source>
        <strain evidence="2">20211129_DDA</strain>
        <tissue evidence="2">Liver</tissue>
    </source>
</reference>
<proteinExistence type="predicted"/>
<evidence type="ECO:0008006" key="4">
    <source>
        <dbReference type="Google" id="ProtNLM"/>
    </source>
</evidence>
<keyword evidence="3" id="KW-1185">Reference proteome</keyword>
<name>A0AAV7TSB1_PLEWA</name>
<organism evidence="2 3">
    <name type="scientific">Pleurodeles waltl</name>
    <name type="common">Iberian ribbed newt</name>
    <dbReference type="NCBI Taxonomy" id="8319"/>
    <lineage>
        <taxon>Eukaryota</taxon>
        <taxon>Metazoa</taxon>
        <taxon>Chordata</taxon>
        <taxon>Craniata</taxon>
        <taxon>Vertebrata</taxon>
        <taxon>Euteleostomi</taxon>
        <taxon>Amphibia</taxon>
        <taxon>Batrachia</taxon>
        <taxon>Caudata</taxon>
        <taxon>Salamandroidea</taxon>
        <taxon>Salamandridae</taxon>
        <taxon>Pleurodelinae</taxon>
        <taxon>Pleurodeles</taxon>
    </lineage>
</organism>
<protein>
    <recommendedName>
        <fullName evidence="4">Secreted protein</fullName>
    </recommendedName>
</protein>
<feature type="region of interest" description="Disordered" evidence="1">
    <location>
        <begin position="65"/>
        <end position="95"/>
    </location>
</feature>
<dbReference type="Proteomes" id="UP001066276">
    <property type="component" value="Chromosome 3_2"/>
</dbReference>
<evidence type="ECO:0000256" key="1">
    <source>
        <dbReference type="SAM" id="MobiDB-lite"/>
    </source>
</evidence>
<gene>
    <name evidence="2" type="ORF">NDU88_004320</name>
</gene>